<dbReference type="EMBL" id="JACMSC010000016">
    <property type="protein sequence ID" value="KAG6483273.1"/>
    <property type="molecule type" value="Genomic_DNA"/>
</dbReference>
<dbReference type="InterPro" id="IPR040356">
    <property type="entry name" value="SPEAR"/>
</dbReference>
<dbReference type="AlphaFoldDB" id="A0A8J5KN57"/>
<feature type="region of interest" description="Disordered" evidence="4">
    <location>
        <begin position="154"/>
        <end position="208"/>
    </location>
</feature>
<feature type="compositionally biased region" description="Basic and acidic residues" evidence="4">
    <location>
        <begin position="367"/>
        <end position="377"/>
    </location>
</feature>
<reference evidence="5 6" key="1">
    <citation type="submission" date="2020-08" db="EMBL/GenBank/DDBJ databases">
        <title>Plant Genome Project.</title>
        <authorList>
            <person name="Zhang R.-G."/>
        </authorList>
    </citation>
    <scope>NUCLEOTIDE SEQUENCE [LARGE SCALE GENOMIC DNA]</scope>
    <source>
        <tissue evidence="5">Rhizome</tissue>
    </source>
</reference>
<dbReference type="Proteomes" id="UP000734854">
    <property type="component" value="Unassembled WGS sequence"/>
</dbReference>
<feature type="compositionally biased region" description="Low complexity" evidence="4">
    <location>
        <begin position="385"/>
        <end position="394"/>
    </location>
</feature>
<keyword evidence="2" id="KW-0805">Transcription regulation</keyword>
<name>A0A8J5KN57_ZINOF</name>
<keyword evidence="3" id="KW-0804">Transcription</keyword>
<evidence type="ECO:0000256" key="4">
    <source>
        <dbReference type="SAM" id="MobiDB-lite"/>
    </source>
</evidence>
<feature type="region of interest" description="Disordered" evidence="4">
    <location>
        <begin position="413"/>
        <end position="434"/>
    </location>
</feature>
<comment type="caution">
    <text evidence="5">The sequence shown here is derived from an EMBL/GenBank/DDBJ whole genome shotgun (WGS) entry which is preliminary data.</text>
</comment>
<keyword evidence="1" id="KW-0678">Repressor</keyword>
<evidence type="ECO:0000313" key="5">
    <source>
        <dbReference type="EMBL" id="KAG6483273.1"/>
    </source>
</evidence>
<feature type="compositionally biased region" description="Polar residues" evidence="4">
    <location>
        <begin position="186"/>
        <end position="197"/>
    </location>
</feature>
<feature type="compositionally biased region" description="Basic and acidic residues" evidence="4">
    <location>
        <begin position="413"/>
        <end position="422"/>
    </location>
</feature>
<sequence>MKKGKLAREEDEMTDFLLGIFRFRNAFHRRGSTEEGMKRGACRRRMLCRQKALIRLHRLFRLPFSSGFGSLSCSFGSSSIKRRPTATASASVFSAMVLEGHPQTKVEIGIPSNDSCAPAAAAIKSSKRSRLNKTPQRGLGVAQLERLRCLEEQHKNAGDASSSLDPSQPFGLSPPPRPVTDAAAVNEQQRPHQQQPPGFSPTLWDAVDLNDDPSVKKIETPFFSSNARSANLVYMKRQQRPPTELVNSSSTFLMSPGVNQPMEPPSNQNTSNNYDLLSCWRDQGKNLVEIVGNKLSHPSHLDNPTAYYPQNPLLSRDDYWPPIPYTCRKRSDGCSSTNDSNLGKHEFQAIRGTTSTSFMDMRSSDSYSEKRNKEGCRGNDGVRFSLGSKSSDNVSSSNGVLFYNFLPPGPTRNEKRASEMREPLAGGIDLDLKL</sequence>
<gene>
    <name evidence="5" type="ORF">ZIOFF_059915</name>
</gene>
<keyword evidence="6" id="KW-1185">Reference proteome</keyword>
<dbReference type="PANTHER" id="PTHR33388">
    <property type="entry name" value="OS01G0212500 PROTEIN"/>
    <property type="match status" value="1"/>
</dbReference>
<accession>A0A8J5KN57</accession>
<dbReference type="GO" id="GO:0003700">
    <property type="term" value="F:DNA-binding transcription factor activity"/>
    <property type="evidence" value="ECO:0007669"/>
    <property type="project" value="InterPro"/>
</dbReference>
<evidence type="ECO:0000256" key="2">
    <source>
        <dbReference type="ARBA" id="ARBA00023015"/>
    </source>
</evidence>
<protein>
    <submittedName>
        <fullName evidence="5">Uncharacterized protein</fullName>
    </submittedName>
</protein>
<evidence type="ECO:0000313" key="6">
    <source>
        <dbReference type="Proteomes" id="UP000734854"/>
    </source>
</evidence>
<feature type="region of interest" description="Disordered" evidence="4">
    <location>
        <begin position="353"/>
        <end position="394"/>
    </location>
</feature>
<evidence type="ECO:0000256" key="3">
    <source>
        <dbReference type="ARBA" id="ARBA00023163"/>
    </source>
</evidence>
<organism evidence="5 6">
    <name type="scientific">Zingiber officinale</name>
    <name type="common">Ginger</name>
    <name type="synonym">Amomum zingiber</name>
    <dbReference type="NCBI Taxonomy" id="94328"/>
    <lineage>
        <taxon>Eukaryota</taxon>
        <taxon>Viridiplantae</taxon>
        <taxon>Streptophyta</taxon>
        <taxon>Embryophyta</taxon>
        <taxon>Tracheophyta</taxon>
        <taxon>Spermatophyta</taxon>
        <taxon>Magnoliopsida</taxon>
        <taxon>Liliopsida</taxon>
        <taxon>Zingiberales</taxon>
        <taxon>Zingiberaceae</taxon>
        <taxon>Zingiber</taxon>
    </lineage>
</organism>
<dbReference type="PANTHER" id="PTHR33388:SF1">
    <property type="entry name" value="PROTEIN SPEAR2"/>
    <property type="match status" value="1"/>
</dbReference>
<proteinExistence type="predicted"/>
<evidence type="ECO:0000256" key="1">
    <source>
        <dbReference type="ARBA" id="ARBA00022491"/>
    </source>
</evidence>